<feature type="region of interest" description="Disordered" evidence="1">
    <location>
        <begin position="245"/>
        <end position="264"/>
    </location>
</feature>
<dbReference type="Proteomes" id="UP001497497">
    <property type="component" value="Unassembled WGS sequence"/>
</dbReference>
<protein>
    <submittedName>
        <fullName evidence="2">Uncharacterized protein</fullName>
    </submittedName>
</protein>
<proteinExistence type="predicted"/>
<feature type="compositionally biased region" description="Polar residues" evidence="1">
    <location>
        <begin position="902"/>
        <end position="916"/>
    </location>
</feature>
<evidence type="ECO:0000256" key="1">
    <source>
        <dbReference type="SAM" id="MobiDB-lite"/>
    </source>
</evidence>
<accession>A0AAV2H6V3</accession>
<gene>
    <name evidence="2" type="ORF">GSLYS_00003477001</name>
</gene>
<feature type="compositionally biased region" description="Basic and acidic residues" evidence="1">
    <location>
        <begin position="1116"/>
        <end position="1125"/>
    </location>
</feature>
<feature type="region of interest" description="Disordered" evidence="1">
    <location>
        <begin position="576"/>
        <end position="619"/>
    </location>
</feature>
<feature type="compositionally biased region" description="Low complexity" evidence="1">
    <location>
        <begin position="1561"/>
        <end position="1573"/>
    </location>
</feature>
<reference evidence="2 3" key="1">
    <citation type="submission" date="2024-04" db="EMBL/GenBank/DDBJ databases">
        <authorList>
            <consortium name="Genoscope - CEA"/>
            <person name="William W."/>
        </authorList>
    </citation>
    <scope>NUCLEOTIDE SEQUENCE [LARGE SCALE GENOMIC DNA]</scope>
</reference>
<keyword evidence="3" id="KW-1185">Reference proteome</keyword>
<feature type="region of interest" description="Disordered" evidence="1">
    <location>
        <begin position="1546"/>
        <end position="1606"/>
    </location>
</feature>
<evidence type="ECO:0000313" key="3">
    <source>
        <dbReference type="Proteomes" id="UP001497497"/>
    </source>
</evidence>
<feature type="compositionally biased region" description="Polar residues" evidence="1">
    <location>
        <begin position="1587"/>
        <end position="1598"/>
    </location>
</feature>
<feature type="compositionally biased region" description="Basic and acidic residues" evidence="1">
    <location>
        <begin position="576"/>
        <end position="617"/>
    </location>
</feature>
<dbReference type="EMBL" id="CAXITT010000046">
    <property type="protein sequence ID" value="CAL1529323.1"/>
    <property type="molecule type" value="Genomic_DNA"/>
</dbReference>
<comment type="caution">
    <text evidence="2">The sequence shown here is derived from an EMBL/GenBank/DDBJ whole genome shotgun (WGS) entry which is preliminary data.</text>
</comment>
<organism evidence="2 3">
    <name type="scientific">Lymnaea stagnalis</name>
    <name type="common">Great pond snail</name>
    <name type="synonym">Helix stagnalis</name>
    <dbReference type="NCBI Taxonomy" id="6523"/>
    <lineage>
        <taxon>Eukaryota</taxon>
        <taxon>Metazoa</taxon>
        <taxon>Spiralia</taxon>
        <taxon>Lophotrochozoa</taxon>
        <taxon>Mollusca</taxon>
        <taxon>Gastropoda</taxon>
        <taxon>Heterobranchia</taxon>
        <taxon>Euthyneura</taxon>
        <taxon>Panpulmonata</taxon>
        <taxon>Hygrophila</taxon>
        <taxon>Lymnaeoidea</taxon>
        <taxon>Lymnaeidae</taxon>
        <taxon>Lymnaea</taxon>
    </lineage>
</organism>
<sequence length="1606" mass="179934">MQIFQSVDSSKKEDEDSIGEDIQARFRAESDIYFMPIRSEGFLNELSLENGATQHHSNLDIQADGKSQSSLDVTSIQIPGAPPTHSHNNCEHPTIPMPEEVLHLPVCVSLEPTGSFNCNISKEGLKDIQSVGDPGVQGSDAQTNQGVKECDNEIQAEQKTTLQRVESHTHVGSNNAQVETKVEIVCNHLDKDGKSNMEAAIFIASSYISELKRVALNIERILDEQNHKNSDKGLVSLDDIKKRKKAGAQEDLNPDQNEQPNVEPSPVLIEELSDKVLNMCEDNLNQESVECTMGDFVFKVKPTSMSHDGDTRITCEKKTHQACEARPPREELTIKSTELNRGLKSFSGTLLEIPADTNNNQFSCGDIAYRNKEVKSDPFNRNAALISNQNNNGNFLGTVDSKKIPEQLIFSPVGKDCLNYLKETASETLKPDGSDTFCVTKESKKTWRDHDPSCNSSSNNSQTIGRKAKPLYANQEAISYHDNCNYSTNNLIRDQSHEECLPSETTGTRGGLPTPELTALHFKRQQNCPSEKDKDGEQFKNRYYQPAAKQMPSKSTHRCNKSVFCKEGMKGVCQKEKDHKEIDQKDRDNENHHQECQKNGSENKKSDLPKTSEDSERCQSFQKFSPKPMTCDEQCPCDQDDKDVTKHSHAAATYTSKPRGISLQETASKLMAKAKDHKENKDLKSPPKILEIDIAALNVPDYLPKILKKEFPLRLHAFQEEYNLSSTYVPEVTRQITVQSPEENMIVHTIHTRPNPLQPEFRGDFEIASLKKRIYLGEKDGFYPSEGTRRLICETECFSTKDPKTQNLVLENGTLKASKANVQTKPGKRKKTIKRIQEAVKPIQNDVGEPTGISKVVVDVAKDKEPQWFNKDYVQLVGDVILIGSGKTRSIEQIFGPLQEGDGSNNSSNTSAGFKSGSHSLHIADNNFTMESNDGSFNTSKWRSLHLRNVTYENNNNNNIHSIESSPTSACCKEPDYLCDHFELVSHDRVTTETGYKVVRMGSNSSNSPCHMNPQTENLSKNILQDTSFNSRSLHHRDLKWQLSNISTRSKDFISYDSNNNSTGKLSDVDDATLQDIDQIPTEQTPAESRKAKSSRRSRPNSPNKKTFRGSCPDCEPAKPGDASEKVFDDFQNQVEPTDINVSEVAQTGSSLALRKNLLPQRSLAERTHLKGHKLWNPCSCDPPRPRVIPQYAECGVQLNIGDVCPSAGSQVGDSGLYKTYTGHIVREDQVAMCECQIKRKQRPLRDFDMQVSAEDICPSSDAQTGSSLLLLEPFKRSTQQAAPINYNDGQEHTLKGHILKENCEYSAPYHCTEQVEAREIETQVTAIEINPCDEVQTGDSLMMTEPFPPVKPTLSDDESGDGDVTWADLSIYDMTPEHRSVNAYYKRFDDYPGVDKDYVIYPSQYKPPAKVASKTRPPVGPTPQIVVQLSEDKLGKMQMTGGDVAPYRIDEDQLSYDGSVKDYVDKENLTKDGKHFDDDDYKNYVKEVYKKPEDVRDHEQGEFRNVPRRYESLTITSYEKQTVEPVRGPLRKKYSNFGAGKAFKDMKEDGEEEEEEGEANGEANGEAKGTAGHSPYKRKRRITVGPSVSTQTLNTPSHTHKTGFY</sequence>
<feature type="region of interest" description="Disordered" evidence="1">
    <location>
        <begin position="897"/>
        <end position="916"/>
    </location>
</feature>
<evidence type="ECO:0000313" key="2">
    <source>
        <dbReference type="EMBL" id="CAL1529323.1"/>
    </source>
</evidence>
<feature type="compositionally biased region" description="Acidic residues" evidence="1">
    <location>
        <begin position="1549"/>
        <end position="1560"/>
    </location>
</feature>
<name>A0AAV2H6V3_LYMST</name>
<feature type="region of interest" description="Disordered" evidence="1">
    <location>
        <begin position="1077"/>
        <end position="1125"/>
    </location>
</feature>